<feature type="compositionally biased region" description="Basic and acidic residues" evidence="1">
    <location>
        <begin position="82"/>
        <end position="94"/>
    </location>
</feature>
<sequence length="704" mass="75725">MQIALWLCFLGCLEQELLLFLPISSFSWRSQAPVVSGSVSCQGQLLMKEGRQTGEQQQQQQQQRQRQQQPQQGQQQEEDSEDNSRADELDKASTEDEEDEERNNNINKNDNTNSNNKEKDLLRCESTRQKVVSIDTQATNSSISSAFEADFWGVGLGAAVALLSLGAYARGLHQGLPGGDGAELCTIAALYPRAIAHPPGYPLATMFGSISLQAARNLWGNDMGQVCPAVTLGMSPVCGLGSVGQWRPALCPAALFGVTPLVYQWLNNALAVALLLCTSSCLQEPVTMSRLLLGAFICGLGVTNQHILVFLCVAVAAACHEAAAAAGLSPYLVPCAASRLGPLHLHSWAADLAADISSPQGLLAHILRREYGSFKLGPEFQVEKAVVYQDEDGQGRVVGEAVRPHSEDAGTELKEDGLLEELASLGSGARQAGGTDLKVRFGAYGRLRAVRGGVQWPICEVSGRAWKSWALTAFLDSLDWAVALLAVLGLVAELWAFFSKASPTPGCRRALPAAAGALANLPLEDSLVHRRSVIPRFWSQPQLLVTLLAARGLAALCPQVSLPDAAGSRRTLLLRMIQFSWLAAIALGLLLASCQAVKIRLAAAAIEGSGDMIITQYYSAVLTALPNRSILLVSGDMPSMTLRYLQAAQGLRPDVEVLCWELLSPAMFSLQGQRWEQLGVRLPAPPHTRDDWFCLGCAVVRATE</sequence>
<feature type="compositionally biased region" description="Low complexity" evidence="1">
    <location>
        <begin position="53"/>
        <end position="75"/>
    </location>
</feature>
<feature type="signal peptide" evidence="2">
    <location>
        <begin position="1"/>
        <end position="15"/>
    </location>
</feature>
<dbReference type="AlphaFoldDB" id="A0A813EWU6"/>
<feature type="compositionally biased region" description="Low complexity" evidence="1">
    <location>
        <begin position="104"/>
        <end position="115"/>
    </location>
</feature>
<evidence type="ECO:0000313" key="4">
    <source>
        <dbReference type="Proteomes" id="UP000654075"/>
    </source>
</evidence>
<evidence type="ECO:0000256" key="2">
    <source>
        <dbReference type="SAM" id="SignalP"/>
    </source>
</evidence>
<dbReference type="PANTHER" id="PTHR16214">
    <property type="entry name" value="TRANSMEMBRANE PROTEIN 260"/>
    <property type="match status" value="1"/>
</dbReference>
<name>A0A813EWU6_POLGL</name>
<reference evidence="3" key="1">
    <citation type="submission" date="2021-02" db="EMBL/GenBank/DDBJ databases">
        <authorList>
            <person name="Dougan E. K."/>
            <person name="Rhodes N."/>
            <person name="Thang M."/>
            <person name="Chan C."/>
        </authorList>
    </citation>
    <scope>NUCLEOTIDE SEQUENCE</scope>
</reference>
<evidence type="ECO:0000313" key="3">
    <source>
        <dbReference type="EMBL" id="CAE8603507.1"/>
    </source>
</evidence>
<feature type="region of interest" description="Disordered" evidence="1">
    <location>
        <begin position="50"/>
        <end position="122"/>
    </location>
</feature>
<proteinExistence type="predicted"/>
<organism evidence="3 4">
    <name type="scientific">Polarella glacialis</name>
    <name type="common">Dinoflagellate</name>
    <dbReference type="NCBI Taxonomy" id="89957"/>
    <lineage>
        <taxon>Eukaryota</taxon>
        <taxon>Sar</taxon>
        <taxon>Alveolata</taxon>
        <taxon>Dinophyceae</taxon>
        <taxon>Suessiales</taxon>
        <taxon>Suessiaceae</taxon>
        <taxon>Polarella</taxon>
    </lineage>
</organism>
<dbReference type="OrthoDB" id="197432at2759"/>
<keyword evidence="4" id="KW-1185">Reference proteome</keyword>
<dbReference type="EMBL" id="CAJNNV010015477">
    <property type="protein sequence ID" value="CAE8603507.1"/>
    <property type="molecule type" value="Genomic_DNA"/>
</dbReference>
<dbReference type="Proteomes" id="UP000654075">
    <property type="component" value="Unassembled WGS sequence"/>
</dbReference>
<dbReference type="PANTHER" id="PTHR16214:SF3">
    <property type="entry name" value="TRANSMEMBRANE PROTEIN 260"/>
    <property type="match status" value="1"/>
</dbReference>
<comment type="caution">
    <text evidence="3">The sequence shown here is derived from an EMBL/GenBank/DDBJ whole genome shotgun (WGS) entry which is preliminary data.</text>
</comment>
<feature type="chain" id="PRO_5032751816" description="Mannosyltransferase" evidence="2">
    <location>
        <begin position="16"/>
        <end position="704"/>
    </location>
</feature>
<accession>A0A813EWU6</accession>
<evidence type="ECO:0000256" key="1">
    <source>
        <dbReference type="SAM" id="MobiDB-lite"/>
    </source>
</evidence>
<keyword evidence="2" id="KW-0732">Signal</keyword>
<evidence type="ECO:0008006" key="5">
    <source>
        <dbReference type="Google" id="ProtNLM"/>
    </source>
</evidence>
<gene>
    <name evidence="3" type="ORF">PGLA1383_LOCUS21715</name>
</gene>
<dbReference type="InterPro" id="IPR052724">
    <property type="entry name" value="GT117_domain-containing"/>
</dbReference>
<protein>
    <recommendedName>
        <fullName evidence="5">Mannosyltransferase</fullName>
    </recommendedName>
</protein>